<evidence type="ECO:0000256" key="1">
    <source>
        <dbReference type="SAM" id="MobiDB-lite"/>
    </source>
</evidence>
<name>A0ABQ7Q5A2_PLUXY</name>
<accession>A0ABQ7Q5A2</accession>
<comment type="caution">
    <text evidence="2">The sequence shown here is derived from an EMBL/GenBank/DDBJ whole genome shotgun (WGS) entry which is preliminary data.</text>
</comment>
<proteinExistence type="predicted"/>
<evidence type="ECO:0000313" key="2">
    <source>
        <dbReference type="EMBL" id="KAG7300426.1"/>
    </source>
</evidence>
<feature type="region of interest" description="Disordered" evidence="1">
    <location>
        <begin position="1"/>
        <end position="20"/>
    </location>
</feature>
<organism evidence="2 3">
    <name type="scientific">Plutella xylostella</name>
    <name type="common">Diamondback moth</name>
    <name type="synonym">Plutella maculipennis</name>
    <dbReference type="NCBI Taxonomy" id="51655"/>
    <lineage>
        <taxon>Eukaryota</taxon>
        <taxon>Metazoa</taxon>
        <taxon>Ecdysozoa</taxon>
        <taxon>Arthropoda</taxon>
        <taxon>Hexapoda</taxon>
        <taxon>Insecta</taxon>
        <taxon>Pterygota</taxon>
        <taxon>Neoptera</taxon>
        <taxon>Endopterygota</taxon>
        <taxon>Lepidoptera</taxon>
        <taxon>Glossata</taxon>
        <taxon>Ditrysia</taxon>
        <taxon>Yponomeutoidea</taxon>
        <taxon>Plutellidae</taxon>
        <taxon>Plutella</taxon>
    </lineage>
</organism>
<gene>
    <name evidence="2" type="ORF">JYU34_016044</name>
</gene>
<dbReference type="EMBL" id="JAHIBW010000021">
    <property type="protein sequence ID" value="KAG7300426.1"/>
    <property type="molecule type" value="Genomic_DNA"/>
</dbReference>
<sequence>MFHDLASSASSLHTPDSSRSAVSGAFLLKLTLRQYLDENPTVTTRAEVAA</sequence>
<dbReference type="Proteomes" id="UP000823941">
    <property type="component" value="Chromosome 21"/>
</dbReference>
<feature type="compositionally biased region" description="Polar residues" evidence="1">
    <location>
        <begin position="7"/>
        <end position="20"/>
    </location>
</feature>
<evidence type="ECO:0000313" key="3">
    <source>
        <dbReference type="Proteomes" id="UP000823941"/>
    </source>
</evidence>
<keyword evidence="3" id="KW-1185">Reference proteome</keyword>
<reference evidence="2 3" key="1">
    <citation type="submission" date="2021-06" db="EMBL/GenBank/DDBJ databases">
        <title>A haploid diamondback moth (Plutella xylostella L.) genome assembly resolves 31 chromosomes and identifies a diamide resistance mutation.</title>
        <authorList>
            <person name="Ward C.M."/>
            <person name="Perry K.D."/>
            <person name="Baker G."/>
            <person name="Powis K."/>
            <person name="Heckel D.G."/>
            <person name="Baxter S.W."/>
        </authorList>
    </citation>
    <scope>NUCLEOTIDE SEQUENCE [LARGE SCALE GENOMIC DNA]</scope>
    <source>
        <strain evidence="2 3">LV</strain>
        <tissue evidence="2">Single pupa</tissue>
    </source>
</reference>
<protein>
    <submittedName>
        <fullName evidence="2">Uncharacterized protein</fullName>
    </submittedName>
</protein>